<keyword evidence="5 7" id="KW-0378">Hydrolase</keyword>
<dbReference type="Proteomes" id="UP000004893">
    <property type="component" value="Unassembled WGS sequence"/>
</dbReference>
<dbReference type="Gene3D" id="3.40.50.1820">
    <property type="entry name" value="alpha/beta hydrolase"/>
    <property type="match status" value="1"/>
</dbReference>
<feature type="active site" evidence="8">
    <location>
        <position position="260"/>
    </location>
</feature>
<gene>
    <name evidence="10" type="ORF">CLOHYLEM_05459</name>
</gene>
<name>C0C065_9FIRM</name>
<dbReference type="InterPro" id="IPR000073">
    <property type="entry name" value="AB_hydrolase_1"/>
</dbReference>
<feature type="active site" description="Proton donor" evidence="8">
    <location>
        <position position="287"/>
    </location>
</feature>
<dbReference type="InterPro" id="IPR005945">
    <property type="entry name" value="Pro_imino_pep"/>
</dbReference>
<evidence type="ECO:0000313" key="11">
    <source>
        <dbReference type="Proteomes" id="UP000004893"/>
    </source>
</evidence>
<protein>
    <recommendedName>
        <fullName evidence="4 7">Proline iminopeptidase</fullName>
        <shortName evidence="7">PIP</shortName>
        <ecNumber evidence="3 7">3.4.11.5</ecNumber>
    </recommendedName>
    <alternativeName>
        <fullName evidence="6 7">Prolyl aminopeptidase</fullName>
    </alternativeName>
</protein>
<dbReference type="PANTHER" id="PTHR43798:SF33">
    <property type="entry name" value="HYDROLASE, PUTATIVE (AFU_ORTHOLOGUE AFUA_2G14860)-RELATED"/>
    <property type="match status" value="1"/>
</dbReference>
<dbReference type="PANTHER" id="PTHR43798">
    <property type="entry name" value="MONOACYLGLYCEROL LIPASE"/>
    <property type="match status" value="1"/>
</dbReference>
<evidence type="ECO:0000256" key="4">
    <source>
        <dbReference type="ARBA" id="ARBA00021843"/>
    </source>
</evidence>
<feature type="domain" description="AB hydrolase-1" evidence="9">
    <location>
        <begin position="43"/>
        <end position="174"/>
    </location>
</feature>
<keyword evidence="11" id="KW-1185">Reference proteome</keyword>
<evidence type="ECO:0000256" key="3">
    <source>
        <dbReference type="ARBA" id="ARBA00012568"/>
    </source>
</evidence>
<comment type="catalytic activity">
    <reaction evidence="1 7">
        <text>Release of N-terminal proline from a peptide.</text>
        <dbReference type="EC" id="3.4.11.5"/>
    </reaction>
</comment>
<keyword evidence="7" id="KW-0645">Protease</keyword>
<accession>C0C065</accession>
<evidence type="ECO:0000313" key="10">
    <source>
        <dbReference type="EMBL" id="EEG74793.1"/>
    </source>
</evidence>
<comment type="caution">
    <text evidence="10">The sequence shown here is derived from an EMBL/GenBank/DDBJ whole genome shotgun (WGS) entry which is preliminary data.</text>
</comment>
<dbReference type="AlphaFoldDB" id="C0C065"/>
<evidence type="ECO:0000259" key="9">
    <source>
        <dbReference type="Pfam" id="PF00561"/>
    </source>
</evidence>
<sequence>MTILSAVSGKEVFLEMEIREGYMPFKEYKTYYRITGKKTGSKKPLVLLHGGPGSTHNYFEVLDRLAEEDGRELVMYDQIGCGESYVENRPDLWTAETWIEELAALREHLGLDEIHLLGQSWGGMLLLDYVCNHKPSGLKSLILSSTLPASWMWGVEQHRMIKELPQEMQDAIEKATSSGDYSDPVYAAAENEYMLRHAAGAVTDDSPECLRRPVQKGGEAYVIGWGPNEFTPMGTLKDYDVTEQLKDIKEPALVINGGNDLCTPYIAKYMYDRIPNSRWELFQFCRHMCFVEDNDRYVELMKEWLNAND</sequence>
<dbReference type="NCBIfam" id="TIGR01250">
    <property type="entry name" value="pro_imino_pep_2"/>
    <property type="match status" value="1"/>
</dbReference>
<organism evidence="10 11">
    <name type="scientific">[Clostridium] hylemonae DSM 15053</name>
    <dbReference type="NCBI Taxonomy" id="553973"/>
    <lineage>
        <taxon>Bacteria</taxon>
        <taxon>Bacillati</taxon>
        <taxon>Bacillota</taxon>
        <taxon>Clostridia</taxon>
        <taxon>Lachnospirales</taxon>
        <taxon>Lachnospiraceae</taxon>
    </lineage>
</organism>
<feature type="active site" description="Nucleophile" evidence="8">
    <location>
        <position position="120"/>
    </location>
</feature>
<dbReference type="PIRSF" id="PIRSF005539">
    <property type="entry name" value="Pept_S33_TRI_F1"/>
    <property type="match status" value="1"/>
</dbReference>
<dbReference type="SUPFAM" id="SSF53474">
    <property type="entry name" value="alpha/beta-Hydrolases"/>
    <property type="match status" value="1"/>
</dbReference>
<dbReference type="STRING" id="553973.CLOHYLEM_05459"/>
<dbReference type="InterPro" id="IPR050266">
    <property type="entry name" value="AB_hydrolase_sf"/>
</dbReference>
<evidence type="ECO:0000256" key="1">
    <source>
        <dbReference type="ARBA" id="ARBA00001585"/>
    </source>
</evidence>
<comment type="function">
    <text evidence="7">Releases the N-terminal proline from various substrates.</text>
</comment>
<dbReference type="GO" id="GO:0006508">
    <property type="term" value="P:proteolysis"/>
    <property type="evidence" value="ECO:0007669"/>
    <property type="project" value="UniProtKB-KW"/>
</dbReference>
<dbReference type="NCBIfam" id="NF045945">
    <property type="entry name" value="ProImpepLactob"/>
    <property type="match status" value="1"/>
</dbReference>
<evidence type="ECO:0000256" key="7">
    <source>
        <dbReference type="PIRNR" id="PIRNR005539"/>
    </source>
</evidence>
<evidence type="ECO:0000256" key="6">
    <source>
        <dbReference type="ARBA" id="ARBA00029605"/>
    </source>
</evidence>
<dbReference type="InterPro" id="IPR029058">
    <property type="entry name" value="AB_hydrolase_fold"/>
</dbReference>
<dbReference type="GO" id="GO:0016020">
    <property type="term" value="C:membrane"/>
    <property type="evidence" value="ECO:0007669"/>
    <property type="project" value="TreeGrafter"/>
</dbReference>
<dbReference type="GO" id="GO:0004177">
    <property type="term" value="F:aminopeptidase activity"/>
    <property type="evidence" value="ECO:0007669"/>
    <property type="project" value="UniProtKB-KW"/>
</dbReference>
<evidence type="ECO:0000256" key="5">
    <source>
        <dbReference type="ARBA" id="ARBA00022801"/>
    </source>
</evidence>
<dbReference type="Pfam" id="PF00561">
    <property type="entry name" value="Abhydrolase_1"/>
    <property type="match status" value="1"/>
</dbReference>
<dbReference type="HOGENOM" id="CLU_020336_15_0_9"/>
<dbReference type="EMBL" id="ABYI02000019">
    <property type="protein sequence ID" value="EEG74793.1"/>
    <property type="molecule type" value="Genomic_DNA"/>
</dbReference>
<dbReference type="eggNOG" id="COG2267">
    <property type="taxonomic scope" value="Bacteria"/>
</dbReference>
<reference evidence="10" key="1">
    <citation type="submission" date="2009-02" db="EMBL/GenBank/DDBJ databases">
        <authorList>
            <person name="Fulton L."/>
            <person name="Clifton S."/>
            <person name="Fulton B."/>
            <person name="Xu J."/>
            <person name="Minx P."/>
            <person name="Pepin K.H."/>
            <person name="Johnson M."/>
            <person name="Bhonagiri V."/>
            <person name="Nash W.E."/>
            <person name="Mardis E.R."/>
            <person name="Wilson R.K."/>
        </authorList>
    </citation>
    <scope>NUCLEOTIDE SEQUENCE [LARGE SCALE GENOMIC DNA]</scope>
    <source>
        <strain evidence="10">DSM 15053</strain>
    </source>
</reference>
<evidence type="ECO:0000256" key="2">
    <source>
        <dbReference type="ARBA" id="ARBA00010088"/>
    </source>
</evidence>
<dbReference type="EC" id="3.4.11.5" evidence="3 7"/>
<reference evidence="10" key="2">
    <citation type="submission" date="2013-06" db="EMBL/GenBank/DDBJ databases">
        <title>Draft genome sequence of Clostridium hylemonae (DSM 15053).</title>
        <authorList>
            <person name="Sudarsanam P."/>
            <person name="Ley R."/>
            <person name="Guruge J."/>
            <person name="Turnbaugh P.J."/>
            <person name="Mahowald M."/>
            <person name="Liep D."/>
            <person name="Gordon J."/>
        </authorList>
    </citation>
    <scope>NUCLEOTIDE SEQUENCE</scope>
    <source>
        <strain evidence="10">DSM 15053</strain>
    </source>
</reference>
<dbReference type="ESTHER" id="9clot-c0c065">
    <property type="family name" value="Proline_iminopeptidase"/>
</dbReference>
<dbReference type="PRINTS" id="PR00793">
    <property type="entry name" value="PROAMNOPTASE"/>
</dbReference>
<dbReference type="InterPro" id="IPR002410">
    <property type="entry name" value="Peptidase_S33"/>
</dbReference>
<proteinExistence type="inferred from homology"/>
<comment type="similarity">
    <text evidence="2 7">Belongs to the peptidase S33 family.</text>
</comment>
<keyword evidence="7" id="KW-0031">Aminopeptidase</keyword>
<evidence type="ECO:0000256" key="8">
    <source>
        <dbReference type="PIRSR" id="PIRSR005539-1"/>
    </source>
</evidence>